<evidence type="ECO:0008006" key="4">
    <source>
        <dbReference type="Google" id="ProtNLM"/>
    </source>
</evidence>
<feature type="signal peptide" evidence="1">
    <location>
        <begin position="1"/>
        <end position="23"/>
    </location>
</feature>
<keyword evidence="3" id="KW-1185">Reference proteome</keyword>
<dbReference type="Proteomes" id="UP000226192">
    <property type="component" value="Unassembled WGS sequence"/>
</dbReference>
<dbReference type="AlphaFoldDB" id="A0A2C5Y2C8"/>
<dbReference type="GO" id="GO:0005975">
    <property type="term" value="P:carbohydrate metabolic process"/>
    <property type="evidence" value="ECO:0007669"/>
    <property type="project" value="InterPro"/>
</dbReference>
<dbReference type="OrthoDB" id="5237998at2759"/>
<feature type="chain" id="PRO_5012722297" description="Glycoside hydrolase family 3 N-terminal domain-containing protein" evidence="1">
    <location>
        <begin position="24"/>
        <end position="74"/>
    </location>
</feature>
<dbReference type="GO" id="GO:0004553">
    <property type="term" value="F:hydrolase activity, hydrolyzing O-glycosyl compounds"/>
    <property type="evidence" value="ECO:0007669"/>
    <property type="project" value="InterPro"/>
</dbReference>
<dbReference type="InterPro" id="IPR036962">
    <property type="entry name" value="Glyco_hydro_3_N_sf"/>
</dbReference>
<name>A0A2C5Y2C8_9HYPO</name>
<evidence type="ECO:0000313" key="2">
    <source>
        <dbReference type="EMBL" id="PHH61793.1"/>
    </source>
</evidence>
<evidence type="ECO:0000256" key="1">
    <source>
        <dbReference type="SAM" id="SignalP"/>
    </source>
</evidence>
<comment type="caution">
    <text evidence="2">The sequence shown here is derived from an EMBL/GenBank/DDBJ whole genome shotgun (WGS) entry which is preliminary data.</text>
</comment>
<protein>
    <recommendedName>
        <fullName evidence="4">Glycoside hydrolase family 3 N-terminal domain-containing protein</fullName>
    </recommendedName>
</protein>
<dbReference type="STRING" id="1399860.A0A2C5Y2C8"/>
<sequence>MAFASLVLAACVAVALAPWAGLGASFASVAYYPAPHGGWVTEWTESYDKARSMVAKMTLAEKANLTGGTGVFMG</sequence>
<accession>A0A2C5Y2C8</accession>
<keyword evidence="1" id="KW-0732">Signal</keyword>
<evidence type="ECO:0000313" key="3">
    <source>
        <dbReference type="Proteomes" id="UP000226192"/>
    </source>
</evidence>
<gene>
    <name evidence="2" type="ORF">CDD81_7957</name>
</gene>
<dbReference type="EMBL" id="NJET01000091">
    <property type="protein sequence ID" value="PHH61793.1"/>
    <property type="molecule type" value="Genomic_DNA"/>
</dbReference>
<proteinExistence type="predicted"/>
<reference evidence="2 3" key="1">
    <citation type="submission" date="2017-06" db="EMBL/GenBank/DDBJ databases">
        <title>Ant-infecting Ophiocordyceps genomes reveal a high diversity of potential behavioral manipulation genes and a possible major role for enterotoxins.</title>
        <authorList>
            <person name="De Bekker C."/>
            <person name="Evans H.C."/>
            <person name="Brachmann A."/>
            <person name="Hughes D.P."/>
        </authorList>
    </citation>
    <scope>NUCLEOTIDE SEQUENCE [LARGE SCALE GENOMIC DNA]</scope>
    <source>
        <strain evidence="2 3">Map64</strain>
    </source>
</reference>
<organism evidence="2 3">
    <name type="scientific">Ophiocordyceps australis</name>
    <dbReference type="NCBI Taxonomy" id="1399860"/>
    <lineage>
        <taxon>Eukaryota</taxon>
        <taxon>Fungi</taxon>
        <taxon>Dikarya</taxon>
        <taxon>Ascomycota</taxon>
        <taxon>Pezizomycotina</taxon>
        <taxon>Sordariomycetes</taxon>
        <taxon>Hypocreomycetidae</taxon>
        <taxon>Hypocreales</taxon>
        <taxon>Ophiocordycipitaceae</taxon>
        <taxon>Ophiocordyceps</taxon>
    </lineage>
</organism>
<dbReference type="Gene3D" id="3.20.20.300">
    <property type="entry name" value="Glycoside hydrolase, family 3, N-terminal domain"/>
    <property type="match status" value="1"/>
</dbReference>